<keyword evidence="6" id="KW-0812">Transmembrane</keyword>
<evidence type="ECO:0000256" key="4">
    <source>
        <dbReference type="ARBA" id="ARBA00022847"/>
    </source>
</evidence>
<keyword evidence="4" id="KW-0769">Symport</keyword>
<keyword evidence="6" id="KW-1133">Transmembrane helix</keyword>
<evidence type="ECO:0000256" key="6">
    <source>
        <dbReference type="SAM" id="Phobius"/>
    </source>
</evidence>
<evidence type="ECO:0000256" key="3">
    <source>
        <dbReference type="ARBA" id="ARBA00022475"/>
    </source>
</evidence>
<sequence length="81" mass="8604">MRYTAAAFAHNVTVTLFGTTAPYVSAFLIDRTGNRLAPAWYLVVMACVAMTVAVSALRRVPPPEVMAPSPPQKGTPQSTAP</sequence>
<feature type="compositionally biased region" description="Pro residues" evidence="5">
    <location>
        <begin position="61"/>
        <end position="73"/>
    </location>
</feature>
<evidence type="ECO:0000256" key="2">
    <source>
        <dbReference type="ARBA" id="ARBA00022448"/>
    </source>
</evidence>
<dbReference type="Proteomes" id="UP001241758">
    <property type="component" value="Unassembled WGS sequence"/>
</dbReference>
<evidence type="ECO:0000256" key="5">
    <source>
        <dbReference type="SAM" id="MobiDB-lite"/>
    </source>
</evidence>
<dbReference type="SUPFAM" id="SSF103473">
    <property type="entry name" value="MFS general substrate transporter"/>
    <property type="match status" value="1"/>
</dbReference>
<organism evidence="7 8">
    <name type="scientific">Actinoplanes sandaracinus</name>
    <dbReference type="NCBI Taxonomy" id="3045177"/>
    <lineage>
        <taxon>Bacteria</taxon>
        <taxon>Bacillati</taxon>
        <taxon>Actinomycetota</taxon>
        <taxon>Actinomycetes</taxon>
        <taxon>Micromonosporales</taxon>
        <taxon>Micromonosporaceae</taxon>
        <taxon>Actinoplanes</taxon>
    </lineage>
</organism>
<dbReference type="PANTHER" id="PTHR43528:SF5">
    <property type="entry name" value="PROLINE_BETAINE TRANSPORTER"/>
    <property type="match status" value="1"/>
</dbReference>
<feature type="transmembrane region" description="Helical" evidence="6">
    <location>
        <begin position="36"/>
        <end position="57"/>
    </location>
</feature>
<proteinExistence type="predicted"/>
<dbReference type="InterPro" id="IPR051084">
    <property type="entry name" value="H+-coupled_symporters"/>
</dbReference>
<gene>
    <name evidence="7" type="ORF">QLQ12_29175</name>
</gene>
<comment type="caution">
    <text evidence="7">The sequence shown here is derived from an EMBL/GenBank/DDBJ whole genome shotgun (WGS) entry which is preliminary data.</text>
</comment>
<dbReference type="PANTHER" id="PTHR43528">
    <property type="entry name" value="ALPHA-KETOGLUTARATE PERMEASE"/>
    <property type="match status" value="1"/>
</dbReference>
<protein>
    <recommendedName>
        <fullName evidence="9">Major facilitator superfamily (MFS) profile domain-containing protein</fullName>
    </recommendedName>
</protein>
<evidence type="ECO:0000256" key="1">
    <source>
        <dbReference type="ARBA" id="ARBA00004651"/>
    </source>
</evidence>
<keyword evidence="3" id="KW-1003">Cell membrane</keyword>
<feature type="region of interest" description="Disordered" evidence="5">
    <location>
        <begin position="61"/>
        <end position="81"/>
    </location>
</feature>
<reference evidence="7 8" key="1">
    <citation type="submission" date="2023-05" db="EMBL/GenBank/DDBJ databases">
        <title>Actinoplanes sp. NEAU-A12 genome sequencing.</title>
        <authorList>
            <person name="Wang Z.-S."/>
        </authorList>
    </citation>
    <scope>NUCLEOTIDE SEQUENCE [LARGE SCALE GENOMIC DNA]</scope>
    <source>
        <strain evidence="7 8">NEAU-A12</strain>
    </source>
</reference>
<keyword evidence="8" id="KW-1185">Reference proteome</keyword>
<comment type="subcellular location">
    <subcellularLocation>
        <location evidence="1">Cell membrane</location>
        <topology evidence="1">Multi-pass membrane protein</topology>
    </subcellularLocation>
</comment>
<accession>A0ABT6WSJ2</accession>
<evidence type="ECO:0008006" key="9">
    <source>
        <dbReference type="Google" id="ProtNLM"/>
    </source>
</evidence>
<dbReference type="RefSeq" id="WP_282763768.1">
    <property type="nucleotide sequence ID" value="NZ_JASCTH010000021.1"/>
</dbReference>
<evidence type="ECO:0000313" key="7">
    <source>
        <dbReference type="EMBL" id="MDI6102699.1"/>
    </source>
</evidence>
<dbReference type="EMBL" id="JASCTH010000021">
    <property type="protein sequence ID" value="MDI6102699.1"/>
    <property type="molecule type" value="Genomic_DNA"/>
</dbReference>
<name>A0ABT6WSJ2_9ACTN</name>
<keyword evidence="6" id="KW-0472">Membrane</keyword>
<dbReference type="InterPro" id="IPR036259">
    <property type="entry name" value="MFS_trans_sf"/>
</dbReference>
<evidence type="ECO:0000313" key="8">
    <source>
        <dbReference type="Proteomes" id="UP001241758"/>
    </source>
</evidence>
<keyword evidence="2" id="KW-0813">Transport</keyword>